<name>A0A1G7CUS2_9ACTN</name>
<organism evidence="2 3">
    <name type="scientific">Glycomyces harbinensis</name>
    <dbReference type="NCBI Taxonomy" id="58114"/>
    <lineage>
        <taxon>Bacteria</taxon>
        <taxon>Bacillati</taxon>
        <taxon>Actinomycetota</taxon>
        <taxon>Actinomycetes</taxon>
        <taxon>Glycomycetales</taxon>
        <taxon>Glycomycetaceae</taxon>
        <taxon>Glycomyces</taxon>
    </lineage>
</organism>
<sequence length="255" mass="26949">MSHVLDKLLAGASAAGRSVQGKKTIALQVIDSDESEEPRADGKPSTYQGRHRGADLFRQLTSVGWVLAVVAALLAGGGTVLFWSSGIGDERPSVDAGKIGDLCELVVNPELLTPWADVEQARSPEETSEEKVRTFDCTYSAEYAGDEAYRLVTLFATVQVYEDPSKARAAYAGVLEFEAAEGHETSSLSGVGEQAAIATVEDGEETEVRVHSQEANVTVSVNGFLTGQPPEGGDPEQLVEDLTAGLIDALPRAGN</sequence>
<accession>A0A1G7CUS2</accession>
<keyword evidence="3" id="KW-1185">Reference proteome</keyword>
<evidence type="ECO:0000256" key="1">
    <source>
        <dbReference type="SAM" id="Phobius"/>
    </source>
</evidence>
<dbReference type="AlphaFoldDB" id="A0A1G7CUS2"/>
<protein>
    <submittedName>
        <fullName evidence="2">Uncharacterized protein</fullName>
    </submittedName>
</protein>
<gene>
    <name evidence="2" type="ORF">SAMN05216270_1214</name>
</gene>
<keyword evidence="1" id="KW-0812">Transmembrane</keyword>
<feature type="transmembrane region" description="Helical" evidence="1">
    <location>
        <begin position="63"/>
        <end position="83"/>
    </location>
</feature>
<proteinExistence type="predicted"/>
<dbReference type="Proteomes" id="UP000198949">
    <property type="component" value="Unassembled WGS sequence"/>
</dbReference>
<keyword evidence="1" id="KW-0472">Membrane</keyword>
<reference evidence="3" key="1">
    <citation type="submission" date="2016-10" db="EMBL/GenBank/DDBJ databases">
        <authorList>
            <person name="Varghese N."/>
            <person name="Submissions S."/>
        </authorList>
    </citation>
    <scope>NUCLEOTIDE SEQUENCE [LARGE SCALE GENOMIC DNA]</scope>
    <source>
        <strain evidence="3">CGMCC 4.3516</strain>
    </source>
</reference>
<evidence type="ECO:0000313" key="3">
    <source>
        <dbReference type="Proteomes" id="UP000198949"/>
    </source>
</evidence>
<keyword evidence="1" id="KW-1133">Transmembrane helix</keyword>
<dbReference type="EMBL" id="FNAD01000021">
    <property type="protein sequence ID" value="SDE42255.1"/>
    <property type="molecule type" value="Genomic_DNA"/>
</dbReference>
<evidence type="ECO:0000313" key="2">
    <source>
        <dbReference type="EMBL" id="SDE42255.1"/>
    </source>
</evidence>